<dbReference type="InterPro" id="IPR001623">
    <property type="entry name" value="DnaJ_domain"/>
</dbReference>
<dbReference type="InterPro" id="IPR011990">
    <property type="entry name" value="TPR-like_helical_dom_sf"/>
</dbReference>
<dbReference type="SUPFAM" id="SSF48452">
    <property type="entry name" value="TPR-like"/>
    <property type="match status" value="2"/>
</dbReference>
<feature type="compositionally biased region" description="Pro residues" evidence="2">
    <location>
        <begin position="485"/>
        <end position="497"/>
    </location>
</feature>
<dbReference type="Proteomes" id="UP001445335">
    <property type="component" value="Unassembled WGS sequence"/>
</dbReference>
<evidence type="ECO:0000256" key="2">
    <source>
        <dbReference type="SAM" id="MobiDB-lite"/>
    </source>
</evidence>
<name>A0AAW1RYN0_9CHLO</name>
<dbReference type="Pfam" id="PF00226">
    <property type="entry name" value="DnaJ"/>
    <property type="match status" value="1"/>
</dbReference>
<keyword evidence="1" id="KW-0175">Coiled coil</keyword>
<comment type="caution">
    <text evidence="4">The sequence shown here is derived from an EMBL/GenBank/DDBJ whole genome shotgun (WGS) entry which is preliminary data.</text>
</comment>
<dbReference type="SUPFAM" id="SSF46565">
    <property type="entry name" value="Chaperone J-domain"/>
    <property type="match status" value="1"/>
</dbReference>
<dbReference type="InterPro" id="IPR036869">
    <property type="entry name" value="J_dom_sf"/>
</dbReference>
<feature type="region of interest" description="Disordered" evidence="2">
    <location>
        <begin position="347"/>
        <end position="443"/>
    </location>
</feature>
<evidence type="ECO:0000256" key="1">
    <source>
        <dbReference type="SAM" id="Coils"/>
    </source>
</evidence>
<dbReference type="Gene3D" id="1.25.40.10">
    <property type="entry name" value="Tetratricopeptide repeat domain"/>
    <property type="match status" value="2"/>
</dbReference>
<feature type="compositionally biased region" description="Pro residues" evidence="2">
    <location>
        <begin position="642"/>
        <end position="653"/>
    </location>
</feature>
<dbReference type="InterPro" id="IPR019734">
    <property type="entry name" value="TPR_rpt"/>
</dbReference>
<dbReference type="PROSITE" id="PS50076">
    <property type="entry name" value="DNAJ_2"/>
    <property type="match status" value="1"/>
</dbReference>
<dbReference type="SMART" id="SM00271">
    <property type="entry name" value="DnaJ"/>
    <property type="match status" value="1"/>
</dbReference>
<accession>A0AAW1RYN0</accession>
<gene>
    <name evidence="4" type="ORF">WJX81_002562</name>
</gene>
<feature type="region of interest" description="Disordered" evidence="2">
    <location>
        <begin position="585"/>
        <end position="683"/>
    </location>
</feature>
<evidence type="ECO:0000313" key="4">
    <source>
        <dbReference type="EMBL" id="KAK9838488.1"/>
    </source>
</evidence>
<dbReference type="InterPro" id="IPR052758">
    <property type="entry name" value="SRC_co-chaperone"/>
</dbReference>
<organism evidence="4 5">
    <name type="scientific">Elliptochloris bilobata</name>
    <dbReference type="NCBI Taxonomy" id="381761"/>
    <lineage>
        <taxon>Eukaryota</taxon>
        <taxon>Viridiplantae</taxon>
        <taxon>Chlorophyta</taxon>
        <taxon>core chlorophytes</taxon>
        <taxon>Trebouxiophyceae</taxon>
        <taxon>Trebouxiophyceae incertae sedis</taxon>
        <taxon>Elliptochloris clade</taxon>
        <taxon>Elliptochloris</taxon>
    </lineage>
</organism>
<dbReference type="SMART" id="SM00028">
    <property type="entry name" value="TPR"/>
    <property type="match status" value="5"/>
</dbReference>
<feature type="region of interest" description="Disordered" evidence="2">
    <location>
        <begin position="1171"/>
        <end position="1204"/>
    </location>
</feature>
<feature type="region of interest" description="Disordered" evidence="2">
    <location>
        <begin position="463"/>
        <end position="562"/>
    </location>
</feature>
<dbReference type="CDD" id="cd06257">
    <property type="entry name" value="DnaJ"/>
    <property type="match status" value="1"/>
</dbReference>
<feature type="compositionally biased region" description="Basic residues" evidence="2">
    <location>
        <begin position="416"/>
        <end position="425"/>
    </location>
</feature>
<dbReference type="EMBL" id="JALJOU010000018">
    <property type="protein sequence ID" value="KAK9838488.1"/>
    <property type="molecule type" value="Genomic_DNA"/>
</dbReference>
<dbReference type="Gene3D" id="1.10.287.110">
    <property type="entry name" value="DnaJ domain"/>
    <property type="match status" value="1"/>
</dbReference>
<feature type="coiled-coil region" evidence="1">
    <location>
        <begin position="795"/>
        <end position="829"/>
    </location>
</feature>
<feature type="domain" description="J" evidence="3">
    <location>
        <begin position="1075"/>
        <end position="1165"/>
    </location>
</feature>
<reference evidence="4 5" key="1">
    <citation type="journal article" date="2024" name="Nat. Commun.">
        <title>Phylogenomics reveals the evolutionary origins of lichenization in chlorophyte algae.</title>
        <authorList>
            <person name="Puginier C."/>
            <person name="Libourel C."/>
            <person name="Otte J."/>
            <person name="Skaloud P."/>
            <person name="Haon M."/>
            <person name="Grisel S."/>
            <person name="Petersen M."/>
            <person name="Berrin J.G."/>
            <person name="Delaux P.M."/>
            <person name="Dal Grande F."/>
            <person name="Keller J."/>
        </authorList>
    </citation>
    <scope>NUCLEOTIDE SEQUENCE [LARGE SCALE GENOMIC DNA]</scope>
    <source>
        <strain evidence="4 5">SAG 245.80</strain>
    </source>
</reference>
<feature type="compositionally biased region" description="Low complexity" evidence="2">
    <location>
        <begin position="426"/>
        <end position="437"/>
    </location>
</feature>
<feature type="compositionally biased region" description="Polar residues" evidence="2">
    <location>
        <begin position="595"/>
        <end position="609"/>
    </location>
</feature>
<proteinExistence type="predicted"/>
<sequence length="1234" mass="128179">MWRAVIGREGRAASVFFFYSHGSMRCPLWKCCMLLAALLATRVLLSGGQCISAGQDIIADDSPCKSFVNTASQDASVINATPDTQLAVNVASRPQPSPACCQIARPFLQTGCACNQEFLNLASTIGGTPAAEIIAGYRALRLPKSENTSLRNSVWTAAKAPSTEEMVQMSCVFRALALACLLALGACPRRSCVRQGAGMATNSGTCRTLIDSLQGQVNGLVSASDSRIRDAARSAPTPSDACCSDMRTFVEQGCACDNSLLNVLPMVNSSPDDITVAVRVAQVTTCAASWNGGSIYDPCTGSSGPGYYANRRLAHSSCTSSNGLARSKGQAERMAEPLLFADKGRPASAHAPRMFTGNGNLPAGPAAASPATPRRQPATGGGGGFIFAAQGGMPASPERRARPPDPNPNPTGSARRAAHRARSRHLAAAAAAQGSEAAEARRGSGGVWGGFGLGGASGVTPLPRAASPAECSPMDWTAPRGPFENGPPSPPPPPPVFGTPAPQWKQLRPPAAIAPAPAPSGAFTFSQVPKPGKTGVRWGGQARTPGRGVANSGAARGRAPAQEQIPNLARAAGAWDFQRMSDAVPAAADLGPGSPNGSPVQQGSGSRNGRTWLKQPRGSTAAGSPAAAAAAAAVSAPVAEEVPPPPPPPPPPEVRMEDVSESPGGTSPGGGPSEAGARRAHAVTEAARLHQRGNKLFADGKYGRAKDLYLRAASVLEREGVREGRGKLLNNLAACHLQKDHPYAALQACAAALQVEPGWVRAHLRRATCHLRLGAFEAADAAVRAAADAGAGDAAAAKGQEVAALRRRMEQAEAAAEAAADDAAAAAALVLSEDLLSKKQAPHAARALALRANLLVRLSRHADALQMARLHRGPTEDEAPAPVWPWWVEAQVAFHSGDLETAAALLRSAVERAGAGAAALPIGPAAGGREAALEVGEARRLAAELQALLELKATGNSAVGRKDWAAAADVYSAALAHSCDAPAAFAAVLHANRAAALQALGRLPEAIADCLRASALDPTYARAHSRLGALLSEVRHTEGAVAALEKLSALPGEAANAQARLRDAQALARRRTTTDHYKLLGLQRSASAEEVRRAYKRSALSHHPDKALAQCRFAARLGSLGVPAASGLQARERVREAAEWLFKVIGAAATVLGDPIARRKLDMDLQLEAVRNANPHSTRPPPAWRGPSYQPYRAQRGPSNVPRGAYTRWQHATAPGSDESDGDECFDHFQSRYY</sequence>
<evidence type="ECO:0000313" key="5">
    <source>
        <dbReference type="Proteomes" id="UP001445335"/>
    </source>
</evidence>
<dbReference type="AlphaFoldDB" id="A0AAW1RYN0"/>
<feature type="compositionally biased region" description="Low complexity" evidence="2">
    <location>
        <begin position="621"/>
        <end position="641"/>
    </location>
</feature>
<feature type="compositionally biased region" description="Low complexity" evidence="2">
    <location>
        <begin position="362"/>
        <end position="378"/>
    </location>
</feature>
<dbReference type="PRINTS" id="PR00625">
    <property type="entry name" value="JDOMAIN"/>
</dbReference>
<evidence type="ECO:0000259" key="3">
    <source>
        <dbReference type="PROSITE" id="PS50076"/>
    </source>
</evidence>
<protein>
    <recommendedName>
        <fullName evidence="3">J domain-containing protein</fullName>
    </recommendedName>
</protein>
<dbReference type="PANTHER" id="PTHR44200">
    <property type="entry name" value="DNAJ HOMOLOG SUBFAMILY C MEMBER 7"/>
    <property type="match status" value="1"/>
</dbReference>
<keyword evidence="5" id="KW-1185">Reference proteome</keyword>
<dbReference type="PANTHER" id="PTHR44200:SF1">
    <property type="entry name" value="DNAJ HOMOLOG SUBFAMILY C MEMBER 7"/>
    <property type="match status" value="1"/>
</dbReference>